<keyword evidence="4 7" id="KW-0720">Serine protease</keyword>
<evidence type="ECO:0000313" key="10">
    <source>
        <dbReference type="Proteomes" id="UP000515203"/>
    </source>
</evidence>
<dbReference type="PANTHER" id="PTHR24271:SF81">
    <property type="entry name" value="GRANZYME B"/>
    <property type="match status" value="1"/>
</dbReference>
<keyword evidence="10" id="KW-1185">Reference proteome</keyword>
<dbReference type="GO" id="GO:0006508">
    <property type="term" value="P:proteolysis"/>
    <property type="evidence" value="ECO:0007669"/>
    <property type="project" value="UniProtKB-KW"/>
</dbReference>
<organism evidence="10 11">
    <name type="scientific">Octodon degus</name>
    <name type="common">Degu</name>
    <name type="synonym">Sciurus degus</name>
    <dbReference type="NCBI Taxonomy" id="10160"/>
    <lineage>
        <taxon>Eukaryota</taxon>
        <taxon>Metazoa</taxon>
        <taxon>Chordata</taxon>
        <taxon>Craniata</taxon>
        <taxon>Vertebrata</taxon>
        <taxon>Euteleostomi</taxon>
        <taxon>Mammalia</taxon>
        <taxon>Eutheria</taxon>
        <taxon>Euarchontoglires</taxon>
        <taxon>Glires</taxon>
        <taxon>Rodentia</taxon>
        <taxon>Hystricomorpha</taxon>
        <taxon>Octodontidae</taxon>
        <taxon>Octodon</taxon>
    </lineage>
</organism>
<dbReference type="GeneID" id="101577041"/>
<evidence type="ECO:0000256" key="2">
    <source>
        <dbReference type="ARBA" id="ARBA00022729"/>
    </source>
</evidence>
<dbReference type="InParanoid" id="A0A6P3V920"/>
<evidence type="ECO:0000256" key="3">
    <source>
        <dbReference type="ARBA" id="ARBA00022801"/>
    </source>
</evidence>
<evidence type="ECO:0000256" key="1">
    <source>
        <dbReference type="ARBA" id="ARBA00022670"/>
    </source>
</evidence>
<dbReference type="Proteomes" id="UP000515203">
    <property type="component" value="Unplaced"/>
</dbReference>
<dbReference type="InterPro" id="IPR001314">
    <property type="entry name" value="Peptidase_S1A"/>
</dbReference>
<dbReference type="GO" id="GO:0005737">
    <property type="term" value="C:cytoplasm"/>
    <property type="evidence" value="ECO:0007669"/>
    <property type="project" value="TreeGrafter"/>
</dbReference>
<keyword evidence="3 7" id="KW-0378">Hydrolase</keyword>
<dbReference type="InterPro" id="IPR033116">
    <property type="entry name" value="TRYPSIN_SER"/>
</dbReference>
<accession>A0A6P3V920</accession>
<evidence type="ECO:0000256" key="4">
    <source>
        <dbReference type="ARBA" id="ARBA00022825"/>
    </source>
</evidence>
<evidence type="ECO:0000313" key="11">
    <source>
        <dbReference type="RefSeq" id="XP_012368786.1"/>
    </source>
</evidence>
<gene>
    <name evidence="11" type="primary">LOC101577041</name>
</gene>
<dbReference type="FunFam" id="2.40.10.10:FF:000014">
    <property type="entry name" value="Complement factor D"/>
    <property type="match status" value="1"/>
</dbReference>
<dbReference type="PROSITE" id="PS00134">
    <property type="entry name" value="TRYPSIN_HIS"/>
    <property type="match status" value="1"/>
</dbReference>
<dbReference type="Gene3D" id="2.40.10.10">
    <property type="entry name" value="Trypsin-like serine proteases"/>
    <property type="match status" value="2"/>
</dbReference>
<dbReference type="OrthoDB" id="5565075at2759"/>
<dbReference type="InterPro" id="IPR043504">
    <property type="entry name" value="Peptidase_S1_PA_chymotrypsin"/>
</dbReference>
<proteinExistence type="predicted"/>
<feature type="chain" id="PRO_5028100070" evidence="8">
    <location>
        <begin position="19"/>
        <end position="267"/>
    </location>
</feature>
<dbReference type="SMART" id="SM00020">
    <property type="entry name" value="Tryp_SPc"/>
    <property type="match status" value="1"/>
</dbReference>
<dbReference type="SUPFAM" id="SSF50494">
    <property type="entry name" value="Trypsin-like serine proteases"/>
    <property type="match status" value="1"/>
</dbReference>
<dbReference type="PANTHER" id="PTHR24271">
    <property type="entry name" value="KALLIKREIN-RELATED"/>
    <property type="match status" value="1"/>
</dbReference>
<dbReference type="RefSeq" id="XP_012368786.1">
    <property type="nucleotide sequence ID" value="XM_012513332.2"/>
</dbReference>
<reference evidence="11" key="1">
    <citation type="submission" date="2025-08" db="UniProtKB">
        <authorList>
            <consortium name="RefSeq"/>
        </authorList>
    </citation>
    <scope>IDENTIFICATION</scope>
</reference>
<dbReference type="PROSITE" id="PS50240">
    <property type="entry name" value="TRYPSIN_DOM"/>
    <property type="match status" value="1"/>
</dbReference>
<keyword evidence="2 8" id="KW-0732">Signal</keyword>
<evidence type="ECO:0000256" key="5">
    <source>
        <dbReference type="ARBA" id="ARBA00023145"/>
    </source>
</evidence>
<evidence type="ECO:0000256" key="8">
    <source>
        <dbReference type="SAM" id="SignalP"/>
    </source>
</evidence>
<keyword evidence="1 7" id="KW-0645">Protease</keyword>
<feature type="signal peptide" evidence="8">
    <location>
        <begin position="1"/>
        <end position="18"/>
    </location>
</feature>
<protein>
    <submittedName>
        <fullName evidence="11">Granzyme B-like</fullName>
    </submittedName>
</protein>
<dbReference type="InterPro" id="IPR009003">
    <property type="entry name" value="Peptidase_S1_PA"/>
</dbReference>
<evidence type="ECO:0000256" key="6">
    <source>
        <dbReference type="ARBA" id="ARBA00023157"/>
    </source>
</evidence>
<keyword evidence="5" id="KW-0865">Zymogen</keyword>
<name>A0A6P3V920_OCTDE</name>
<dbReference type="PROSITE" id="PS00135">
    <property type="entry name" value="TRYPSIN_SER"/>
    <property type="match status" value="1"/>
</dbReference>
<dbReference type="Pfam" id="PF00089">
    <property type="entry name" value="Trypsin"/>
    <property type="match status" value="1"/>
</dbReference>
<dbReference type="PRINTS" id="PR00722">
    <property type="entry name" value="CHYMOTRYPSIN"/>
</dbReference>
<dbReference type="CDD" id="cd00190">
    <property type="entry name" value="Tryp_SPc"/>
    <property type="match status" value="1"/>
</dbReference>
<sequence>MQPLLLLLAFFLFPMTRAGEIIGGHEAKAHSRPYMAYLEFQYNTSLVMCGGFLIHENFVLTAAHCMERPLNIQGSQITVTLGAHNIEQREKTQQVIHVKRSIPHPQYNPEKITNDIMLLQLEEKAKETKEVQIIKPKKESWVKPGTVCQVAGWGLLDLNGKFPNTLQEVEMTVQKDEECKKHFHNYDSETQICAGDPDTEKGSYEGDSGGPLLCNNVVQAIVSYGSCEINPQVYTKLSPYVAWIEKTMKEHTLQAANEDHSLSSHVS</sequence>
<dbReference type="InterPro" id="IPR001254">
    <property type="entry name" value="Trypsin_dom"/>
</dbReference>
<feature type="domain" description="Peptidase S1" evidence="9">
    <location>
        <begin position="21"/>
        <end position="249"/>
    </location>
</feature>
<dbReference type="InterPro" id="IPR018114">
    <property type="entry name" value="TRYPSIN_HIS"/>
</dbReference>
<keyword evidence="6" id="KW-1015">Disulfide bond</keyword>
<dbReference type="AlphaFoldDB" id="A0A6P3V920"/>
<evidence type="ECO:0000256" key="7">
    <source>
        <dbReference type="RuleBase" id="RU363034"/>
    </source>
</evidence>
<evidence type="ECO:0000259" key="9">
    <source>
        <dbReference type="PROSITE" id="PS50240"/>
    </source>
</evidence>
<dbReference type="GO" id="GO:0004252">
    <property type="term" value="F:serine-type endopeptidase activity"/>
    <property type="evidence" value="ECO:0007669"/>
    <property type="project" value="InterPro"/>
</dbReference>